<dbReference type="Pfam" id="PF24585">
    <property type="entry name" value="YunG"/>
    <property type="match status" value="1"/>
</dbReference>
<name>A0AAE4BLM0_9DEIO</name>
<protein>
    <submittedName>
        <fullName evidence="1">Uncharacterized protein</fullName>
    </submittedName>
</protein>
<reference evidence="1" key="1">
    <citation type="submission" date="2023-07" db="EMBL/GenBank/DDBJ databases">
        <title>Sorghum-associated microbial communities from plants grown in Nebraska, USA.</title>
        <authorList>
            <person name="Schachtman D."/>
        </authorList>
    </citation>
    <scope>NUCLEOTIDE SEQUENCE</scope>
    <source>
        <strain evidence="1">BE330</strain>
    </source>
</reference>
<gene>
    <name evidence="1" type="ORF">J2Y00_001713</name>
</gene>
<comment type="caution">
    <text evidence="1">The sequence shown here is derived from an EMBL/GenBank/DDBJ whole genome shotgun (WGS) entry which is preliminary data.</text>
</comment>
<dbReference type="RefSeq" id="WP_309854239.1">
    <property type="nucleotide sequence ID" value="NZ_JAVDQJ010000004.1"/>
</dbReference>
<dbReference type="EMBL" id="JAVDQK010000004">
    <property type="protein sequence ID" value="MDR6218150.1"/>
    <property type="molecule type" value="Genomic_DNA"/>
</dbReference>
<proteinExistence type="predicted"/>
<organism evidence="1 2">
    <name type="scientific">Deinococcus soli</name>
    <name type="common">ex Cha et al. 2016</name>
    <dbReference type="NCBI Taxonomy" id="1309411"/>
    <lineage>
        <taxon>Bacteria</taxon>
        <taxon>Thermotogati</taxon>
        <taxon>Deinococcota</taxon>
        <taxon>Deinococci</taxon>
        <taxon>Deinococcales</taxon>
        <taxon>Deinococcaceae</taxon>
        <taxon>Deinococcus</taxon>
    </lineage>
</organism>
<sequence>MAFPDLRALRATLDTHWARHGQTSAGQCIRVTALLHHLTGGAVQGGWPTPHAPGGFITARGAHFHYWLELGGFIIDLTADQFGDAPVIYTPTPDARYRPCATPADIHLDFRDVRAITLPALLRACTSGDR</sequence>
<evidence type="ECO:0000313" key="2">
    <source>
        <dbReference type="Proteomes" id="UP001185331"/>
    </source>
</evidence>
<accession>A0AAE4BLM0</accession>
<dbReference type="AlphaFoldDB" id="A0AAE4BLM0"/>
<evidence type="ECO:0000313" key="1">
    <source>
        <dbReference type="EMBL" id="MDR6218150.1"/>
    </source>
</evidence>
<dbReference type="InterPro" id="IPR056238">
    <property type="entry name" value="YunG-like"/>
</dbReference>
<dbReference type="Proteomes" id="UP001185331">
    <property type="component" value="Unassembled WGS sequence"/>
</dbReference>